<dbReference type="CDD" id="cd07361">
    <property type="entry name" value="MEMO_like"/>
    <property type="match status" value="1"/>
</dbReference>
<gene>
    <name evidence="3" type="primary">amrB</name>
    <name evidence="3" type="ORF">Azoinq_14650</name>
</gene>
<dbReference type="KEGG" id="aiq:Azoinq_14650"/>
<dbReference type="HAMAP" id="MF_00055">
    <property type="entry name" value="MEMO1"/>
    <property type="match status" value="1"/>
</dbReference>
<name>A0A975SMH5_9RHOO</name>
<keyword evidence="4" id="KW-1185">Reference proteome</keyword>
<evidence type="ECO:0000256" key="2">
    <source>
        <dbReference type="HAMAP-Rule" id="MF_00055"/>
    </source>
</evidence>
<proteinExistence type="inferred from homology"/>
<dbReference type="PANTHER" id="PTHR11060:SF0">
    <property type="entry name" value="PROTEIN MEMO1"/>
    <property type="match status" value="1"/>
</dbReference>
<dbReference type="PANTHER" id="PTHR11060">
    <property type="entry name" value="PROTEIN MEMO1"/>
    <property type="match status" value="1"/>
</dbReference>
<dbReference type="Pfam" id="PF01875">
    <property type="entry name" value="Memo"/>
    <property type="match status" value="1"/>
</dbReference>
<dbReference type="NCBIfam" id="TIGR04336">
    <property type="entry name" value="AmmeMemoSam_B"/>
    <property type="match status" value="1"/>
</dbReference>
<reference evidence="3" key="1">
    <citation type="submission" date="2020-11" db="EMBL/GenBank/DDBJ databases">
        <title>Azospira inquinata sp. nov.</title>
        <authorList>
            <person name="Moe W.M."/>
            <person name="Mikes M.C."/>
        </authorList>
    </citation>
    <scope>NUCLEOTIDE SEQUENCE</scope>
    <source>
        <strain evidence="3">Azo-3</strain>
    </source>
</reference>
<evidence type="ECO:0000313" key="4">
    <source>
        <dbReference type="Proteomes" id="UP000683428"/>
    </source>
</evidence>
<dbReference type="RefSeq" id="WP_216128130.1">
    <property type="nucleotide sequence ID" value="NZ_CP064782.1"/>
</dbReference>
<accession>A0A975SMH5</accession>
<dbReference type="AlphaFoldDB" id="A0A975SMH5"/>
<evidence type="ECO:0000313" key="3">
    <source>
        <dbReference type="EMBL" id="QWT49032.1"/>
    </source>
</evidence>
<organism evidence="3 4">
    <name type="scientific">Azospira inquinata</name>
    <dbReference type="NCBI Taxonomy" id="2785627"/>
    <lineage>
        <taxon>Bacteria</taxon>
        <taxon>Pseudomonadati</taxon>
        <taxon>Pseudomonadota</taxon>
        <taxon>Betaproteobacteria</taxon>
        <taxon>Rhodocyclales</taxon>
        <taxon>Rhodocyclaceae</taxon>
        <taxon>Azospira</taxon>
    </lineage>
</organism>
<dbReference type="Proteomes" id="UP000683428">
    <property type="component" value="Chromosome"/>
</dbReference>
<sequence>MVSPTPSQVRPPAVAGLFYPADPETLRLQVRALLEAPEAPSAPALPGPLKALLVPHAGYVYSGEIAASAYRLLAPLKNRIQRVVLLGPTHRVPVRGLALPEAEAFATPLGTVPLDEPGMGALADLPQVSRRPDVHREEHALEVQLPFLQVQLGHFHLLPLAVGMASPEEVAQVLERLWGGPETLILISSDLSHYLTYGEAREQDQQTWQRIQALDPDLRPEDACGALALDGLILVARRHGLMPLPLDLRNSGDTAGDKHRVVGYGAMAFCVPPAPIPGDNHGPA</sequence>
<dbReference type="InterPro" id="IPR002737">
    <property type="entry name" value="MEMO1_fam"/>
</dbReference>
<dbReference type="EMBL" id="CP064782">
    <property type="protein sequence ID" value="QWT49032.1"/>
    <property type="molecule type" value="Genomic_DNA"/>
</dbReference>
<evidence type="ECO:0000256" key="1">
    <source>
        <dbReference type="ARBA" id="ARBA00006315"/>
    </source>
</evidence>
<protein>
    <recommendedName>
        <fullName evidence="2">MEMO1 family protein Azoinq_14650</fullName>
    </recommendedName>
</protein>
<comment type="similarity">
    <text evidence="1 2">Belongs to the MEMO1 family.</text>
</comment>